<dbReference type="PROSITE" id="PS50850">
    <property type="entry name" value="MFS"/>
    <property type="match status" value="1"/>
</dbReference>
<dbReference type="InterPro" id="IPR020846">
    <property type="entry name" value="MFS_dom"/>
</dbReference>
<evidence type="ECO:0000256" key="2">
    <source>
        <dbReference type="ARBA" id="ARBA00022448"/>
    </source>
</evidence>
<feature type="transmembrane region" description="Helical" evidence="6">
    <location>
        <begin position="235"/>
        <end position="256"/>
    </location>
</feature>
<evidence type="ECO:0000256" key="4">
    <source>
        <dbReference type="ARBA" id="ARBA00022989"/>
    </source>
</evidence>
<feature type="transmembrane region" description="Helical" evidence="6">
    <location>
        <begin position="104"/>
        <end position="122"/>
    </location>
</feature>
<accession>A0AAF3J5I5</accession>
<dbReference type="WBParaSite" id="MBELARI_LOCUS17513">
    <property type="protein sequence ID" value="MBELARI_LOCUS17513"/>
    <property type="gene ID" value="MBELARI_LOCUS17513"/>
</dbReference>
<keyword evidence="4 6" id="KW-1133">Transmembrane helix</keyword>
<feature type="transmembrane region" description="Helical" evidence="6">
    <location>
        <begin position="163"/>
        <end position="182"/>
    </location>
</feature>
<dbReference type="PANTHER" id="PTHR23506:SF23">
    <property type="entry name" value="GH10249P"/>
    <property type="match status" value="1"/>
</dbReference>
<dbReference type="PANTHER" id="PTHR23506">
    <property type="entry name" value="GH10249P"/>
    <property type="match status" value="1"/>
</dbReference>
<dbReference type="InterPro" id="IPR050930">
    <property type="entry name" value="MFS_Vesicular_Transporter"/>
</dbReference>
<feature type="transmembrane region" description="Helical" evidence="6">
    <location>
        <begin position="128"/>
        <end position="151"/>
    </location>
</feature>
<dbReference type="Gene3D" id="1.20.1250.20">
    <property type="entry name" value="MFS general substrate transporter like domains"/>
    <property type="match status" value="1"/>
</dbReference>
<dbReference type="GO" id="GO:0043195">
    <property type="term" value="C:terminal bouton"/>
    <property type="evidence" value="ECO:0007669"/>
    <property type="project" value="TreeGrafter"/>
</dbReference>
<feature type="domain" description="Major facilitator superfamily (MFS) profile" evidence="7">
    <location>
        <begin position="11"/>
        <end position="420"/>
    </location>
</feature>
<dbReference type="InterPro" id="IPR011701">
    <property type="entry name" value="MFS"/>
</dbReference>
<evidence type="ECO:0000256" key="1">
    <source>
        <dbReference type="ARBA" id="ARBA00004141"/>
    </source>
</evidence>
<proteinExistence type="predicted"/>
<evidence type="ECO:0000256" key="5">
    <source>
        <dbReference type="ARBA" id="ARBA00023136"/>
    </source>
</evidence>
<feature type="transmembrane region" description="Helical" evidence="6">
    <location>
        <begin position="393"/>
        <end position="415"/>
    </location>
</feature>
<protein>
    <submittedName>
        <fullName evidence="9">Major facilitator superfamily (MFS) profile domain-containing protein</fullName>
    </submittedName>
</protein>
<feature type="transmembrane region" description="Helical" evidence="6">
    <location>
        <begin position="276"/>
        <end position="298"/>
    </location>
</feature>
<evidence type="ECO:0000256" key="3">
    <source>
        <dbReference type="ARBA" id="ARBA00022692"/>
    </source>
</evidence>
<feature type="transmembrane region" description="Helical" evidence="6">
    <location>
        <begin position="362"/>
        <end position="381"/>
    </location>
</feature>
<dbReference type="Proteomes" id="UP000887575">
    <property type="component" value="Unassembled WGS sequence"/>
</dbReference>
<dbReference type="AlphaFoldDB" id="A0AAF3J5I5"/>
<keyword evidence="2" id="KW-0813">Transport</keyword>
<feature type="transmembrane region" description="Helical" evidence="6">
    <location>
        <begin position="194"/>
        <end position="214"/>
    </location>
</feature>
<evidence type="ECO:0000313" key="9">
    <source>
        <dbReference type="WBParaSite" id="MBELARI_LOCUS17513"/>
    </source>
</evidence>
<organism evidence="8 9">
    <name type="scientific">Mesorhabditis belari</name>
    <dbReference type="NCBI Taxonomy" id="2138241"/>
    <lineage>
        <taxon>Eukaryota</taxon>
        <taxon>Metazoa</taxon>
        <taxon>Ecdysozoa</taxon>
        <taxon>Nematoda</taxon>
        <taxon>Chromadorea</taxon>
        <taxon>Rhabditida</taxon>
        <taxon>Rhabditina</taxon>
        <taxon>Rhabditomorpha</taxon>
        <taxon>Rhabditoidea</taxon>
        <taxon>Rhabditidae</taxon>
        <taxon>Mesorhabditinae</taxon>
        <taxon>Mesorhabditis</taxon>
    </lineage>
</organism>
<dbReference type="GO" id="GO:0030672">
    <property type="term" value="C:synaptic vesicle membrane"/>
    <property type="evidence" value="ECO:0007669"/>
    <property type="project" value="TreeGrafter"/>
</dbReference>
<keyword evidence="3 6" id="KW-0812">Transmembrane</keyword>
<comment type="subcellular location">
    <subcellularLocation>
        <location evidence="1">Membrane</location>
        <topology evidence="1">Multi-pass membrane protein</topology>
    </subcellularLocation>
</comment>
<name>A0AAF3J5I5_9BILA</name>
<keyword evidence="5 6" id="KW-0472">Membrane</keyword>
<dbReference type="InterPro" id="IPR036259">
    <property type="entry name" value="MFS_trans_sf"/>
</dbReference>
<keyword evidence="8" id="KW-1185">Reference proteome</keyword>
<feature type="transmembrane region" description="Helical" evidence="6">
    <location>
        <begin position="305"/>
        <end position="327"/>
    </location>
</feature>
<evidence type="ECO:0000259" key="7">
    <source>
        <dbReference type="PROSITE" id="PS50850"/>
    </source>
</evidence>
<evidence type="ECO:0000313" key="8">
    <source>
        <dbReference type="Proteomes" id="UP000887575"/>
    </source>
</evidence>
<dbReference type="GO" id="GO:0005335">
    <property type="term" value="F:serotonin:sodium:chloride symporter activity"/>
    <property type="evidence" value="ECO:0007669"/>
    <property type="project" value="TreeGrafter"/>
</dbReference>
<feature type="transmembrane region" description="Helical" evidence="6">
    <location>
        <begin position="12"/>
        <end position="33"/>
    </location>
</feature>
<dbReference type="SUPFAM" id="SSF103473">
    <property type="entry name" value="MFS general substrate transporter"/>
    <property type="match status" value="1"/>
</dbReference>
<reference evidence="9" key="1">
    <citation type="submission" date="2024-02" db="UniProtKB">
        <authorList>
            <consortium name="WormBaseParasite"/>
        </authorList>
    </citation>
    <scope>IDENTIFICATION</scope>
</reference>
<dbReference type="Pfam" id="PF07690">
    <property type="entry name" value="MFS_1"/>
    <property type="match status" value="1"/>
</dbReference>
<sequence length="458" mass="50053">MALFKDPRTAILIIVYIGLFLDFILMSVIIPIIPEYLLRIAHPNETEFLLSQGTNVTANESAKRHDLIMESGVYFSILYGAKACLQLLTNPIVGHFTNRIGSSLPLFIGFSIMTGSTVLFAFGTSFPVLLIARALQGVGSACTATGGMSLLAKIYTDEKERSWAIGSALAATALGDMAGPPYGGTLYHYAGKELPFLILASLGAIGGVLQLIMLSPKIEKNQADEKPSSMKALLFDPYVIINLAGILFTYLGWSAMQAVIPVWLIDNFGANSLQRGLIYLPCSIMYIFATSFFGPIAYKIGRWRTALLGLTLMSLSQFFVPLVPSLYWLTGPFFVLGIMIAIVDSALYPMLSYLVEIRHQNVFGSVYAMADAVYCIAQMAGPFTAGQIVDRIGFRYTTQLAALLTFLAAPMMFFLRNPSVKNPKKLLTNDTNAYSQSISSQDIAKKDKVVEAHEIDSK</sequence>
<dbReference type="GO" id="GO:0015842">
    <property type="term" value="P:aminergic neurotransmitter loading into synaptic vesicle"/>
    <property type="evidence" value="ECO:0007669"/>
    <property type="project" value="TreeGrafter"/>
</dbReference>
<feature type="transmembrane region" description="Helical" evidence="6">
    <location>
        <begin position="73"/>
        <end position="92"/>
    </location>
</feature>
<feature type="transmembrane region" description="Helical" evidence="6">
    <location>
        <begin position="333"/>
        <end position="355"/>
    </location>
</feature>
<evidence type="ECO:0000256" key="6">
    <source>
        <dbReference type="SAM" id="Phobius"/>
    </source>
</evidence>